<dbReference type="PATRIC" id="fig|33036.3.peg.216"/>
<dbReference type="EMBL" id="LRPM01000005">
    <property type="protein sequence ID" value="KWZ79155.1"/>
    <property type="molecule type" value="Genomic_DNA"/>
</dbReference>
<organism evidence="6 7">
    <name type="scientific">Anaerococcus tetradius</name>
    <dbReference type="NCBI Taxonomy" id="33036"/>
    <lineage>
        <taxon>Bacteria</taxon>
        <taxon>Bacillati</taxon>
        <taxon>Bacillota</taxon>
        <taxon>Tissierellia</taxon>
        <taxon>Tissierellales</taxon>
        <taxon>Peptoniphilaceae</taxon>
        <taxon>Anaerococcus</taxon>
    </lineage>
</organism>
<dbReference type="SUPFAM" id="SSF52540">
    <property type="entry name" value="P-loop containing nucleoside triphosphate hydrolases"/>
    <property type="match status" value="1"/>
</dbReference>
<dbReference type="Proteomes" id="UP000070383">
    <property type="component" value="Unassembled WGS sequence"/>
</dbReference>
<dbReference type="InterPro" id="IPR050153">
    <property type="entry name" value="Metal_Ion_Import_ABC"/>
</dbReference>
<dbReference type="GO" id="GO:0016887">
    <property type="term" value="F:ATP hydrolysis activity"/>
    <property type="evidence" value="ECO:0007669"/>
    <property type="project" value="InterPro"/>
</dbReference>
<dbReference type="OrthoDB" id="9799337at2"/>
<gene>
    <name evidence="6" type="ORF">HMPREF3200_00213</name>
</gene>
<dbReference type="PANTHER" id="PTHR42734:SF5">
    <property type="entry name" value="IRON TRANSPORT SYSTEM ATP-BINDING PROTEIN HI_0361-RELATED"/>
    <property type="match status" value="1"/>
</dbReference>
<dbReference type="FunFam" id="3.40.50.300:FF:000134">
    <property type="entry name" value="Iron-enterobactin ABC transporter ATP-binding protein"/>
    <property type="match status" value="1"/>
</dbReference>
<dbReference type="STRING" id="33036.HMPREF3200_00213"/>
<protein>
    <submittedName>
        <fullName evidence="6">Putative manganese transport system ATP-binding protein MntA</fullName>
    </submittedName>
</protein>
<dbReference type="Pfam" id="PF00005">
    <property type="entry name" value="ABC_tran"/>
    <property type="match status" value="1"/>
</dbReference>
<dbReference type="PANTHER" id="PTHR42734">
    <property type="entry name" value="METAL TRANSPORT SYSTEM ATP-BINDING PROTEIN TM_0124-RELATED"/>
    <property type="match status" value="1"/>
</dbReference>
<feature type="domain" description="ABC transporter" evidence="5">
    <location>
        <begin position="5"/>
        <end position="229"/>
    </location>
</feature>
<keyword evidence="4 6" id="KW-0067">ATP-binding</keyword>
<name>A0A133KHY8_9FIRM</name>
<dbReference type="InterPro" id="IPR017871">
    <property type="entry name" value="ABC_transporter-like_CS"/>
</dbReference>
<evidence type="ECO:0000259" key="5">
    <source>
        <dbReference type="PROSITE" id="PS50893"/>
    </source>
</evidence>
<evidence type="ECO:0000256" key="4">
    <source>
        <dbReference type="ARBA" id="ARBA00022840"/>
    </source>
</evidence>
<dbReference type="InterPro" id="IPR027417">
    <property type="entry name" value="P-loop_NTPase"/>
</dbReference>
<evidence type="ECO:0000256" key="2">
    <source>
        <dbReference type="ARBA" id="ARBA00022448"/>
    </source>
</evidence>
<evidence type="ECO:0000256" key="1">
    <source>
        <dbReference type="ARBA" id="ARBA00005417"/>
    </source>
</evidence>
<dbReference type="InterPro" id="IPR003593">
    <property type="entry name" value="AAA+_ATPase"/>
</dbReference>
<evidence type="ECO:0000256" key="3">
    <source>
        <dbReference type="ARBA" id="ARBA00022741"/>
    </source>
</evidence>
<dbReference type="SMART" id="SM00382">
    <property type="entry name" value="AAA"/>
    <property type="match status" value="1"/>
</dbReference>
<dbReference type="PROSITE" id="PS00211">
    <property type="entry name" value="ABC_TRANSPORTER_1"/>
    <property type="match status" value="1"/>
</dbReference>
<accession>A0A133KHY8</accession>
<dbReference type="CDD" id="cd03235">
    <property type="entry name" value="ABC_Metallic_Cations"/>
    <property type="match status" value="1"/>
</dbReference>
<comment type="similarity">
    <text evidence="1">Belongs to the ABC transporter superfamily.</text>
</comment>
<evidence type="ECO:0000313" key="6">
    <source>
        <dbReference type="EMBL" id="KWZ79155.1"/>
    </source>
</evidence>
<dbReference type="RefSeq" id="WP_060928897.1">
    <property type="nucleotide sequence ID" value="NZ_KQ955248.1"/>
</dbReference>
<dbReference type="GO" id="GO:0005524">
    <property type="term" value="F:ATP binding"/>
    <property type="evidence" value="ECO:0007669"/>
    <property type="project" value="UniProtKB-KW"/>
</dbReference>
<proteinExistence type="inferred from homology"/>
<keyword evidence="3" id="KW-0547">Nucleotide-binding</keyword>
<evidence type="ECO:0000313" key="7">
    <source>
        <dbReference type="Proteomes" id="UP000070383"/>
    </source>
</evidence>
<dbReference type="Gene3D" id="3.40.50.300">
    <property type="entry name" value="P-loop containing nucleotide triphosphate hydrolases"/>
    <property type="match status" value="1"/>
</dbReference>
<keyword evidence="7" id="KW-1185">Reference proteome</keyword>
<sequence length="235" mass="26392">MAYAIDIKNLDLSYGENKVLEDINLQIKANTKTAIVGANGAGKSTLIKAVIGFAKKDKGEIKVLGKDIELAKTDIAYVPQKDSVNWNFPISVMDVVLMGRYKKGKLFKKYSNEDKDLAIKALEQIGMLDFKDRQIAYLSGGQKQRVFLARALAQDAELYILDEPLTGVDIKTEDIIASEFDRLKENGKTIVCVHHNIYSLTKYFDDIVVLNRNVKFHGPIHTDSVCRYIEQGFRG</sequence>
<dbReference type="PROSITE" id="PS50893">
    <property type="entry name" value="ABC_TRANSPORTER_2"/>
    <property type="match status" value="1"/>
</dbReference>
<keyword evidence="2" id="KW-0813">Transport</keyword>
<comment type="caution">
    <text evidence="6">The sequence shown here is derived from an EMBL/GenBank/DDBJ whole genome shotgun (WGS) entry which is preliminary data.</text>
</comment>
<reference evidence="7" key="1">
    <citation type="submission" date="2016-01" db="EMBL/GenBank/DDBJ databases">
        <authorList>
            <person name="Mitreva M."/>
            <person name="Pepin K.H."/>
            <person name="Mihindukulasuriya K.A."/>
            <person name="Fulton R."/>
            <person name="Fronick C."/>
            <person name="O'Laughlin M."/>
            <person name="Miner T."/>
            <person name="Herter B."/>
            <person name="Rosa B.A."/>
            <person name="Cordes M."/>
            <person name="Tomlinson C."/>
            <person name="Wollam A."/>
            <person name="Palsikar V.B."/>
            <person name="Mardis E.R."/>
            <person name="Wilson R.K."/>
        </authorList>
    </citation>
    <scope>NUCLEOTIDE SEQUENCE [LARGE SCALE GENOMIC DNA]</scope>
    <source>
        <strain evidence="7">MJR8151</strain>
    </source>
</reference>
<dbReference type="InterPro" id="IPR003439">
    <property type="entry name" value="ABC_transporter-like_ATP-bd"/>
</dbReference>
<dbReference type="AlphaFoldDB" id="A0A133KHY8"/>